<dbReference type="OrthoDB" id="9157199at2"/>
<evidence type="ECO:0000313" key="1">
    <source>
        <dbReference type="EMBL" id="TEU30272.1"/>
    </source>
</evidence>
<proteinExistence type="predicted"/>
<name>A0A4Y7XEU7_9GAMM</name>
<dbReference type="AlphaFoldDB" id="A0A4Y7XEU7"/>
<accession>A0A4Y7XEU7</accession>
<organism evidence="1 2">
    <name type="scientific">Alkanindiges illinoisensis</name>
    <dbReference type="NCBI Taxonomy" id="197183"/>
    <lineage>
        <taxon>Bacteria</taxon>
        <taxon>Pseudomonadati</taxon>
        <taxon>Pseudomonadota</taxon>
        <taxon>Gammaproteobacteria</taxon>
        <taxon>Moraxellales</taxon>
        <taxon>Moraxellaceae</taxon>
        <taxon>Alkanindiges</taxon>
    </lineage>
</organism>
<comment type="caution">
    <text evidence="1">The sequence shown here is derived from an EMBL/GenBank/DDBJ whole genome shotgun (WGS) entry which is preliminary data.</text>
</comment>
<evidence type="ECO:0000313" key="2">
    <source>
        <dbReference type="Proteomes" id="UP000297834"/>
    </source>
</evidence>
<protein>
    <recommendedName>
        <fullName evidence="3">Cysteine dioxygenase</fullName>
    </recommendedName>
</protein>
<gene>
    <name evidence="1" type="ORF">E2B99_02745</name>
</gene>
<reference evidence="1 2" key="1">
    <citation type="submission" date="2019-03" db="EMBL/GenBank/DDBJ databases">
        <title>Alkanindiges illinoisensis: a potential pathogenic isolated from ascites of a gastric cancer patient with abdominal metastasis.</title>
        <authorList>
            <person name="Hu X."/>
            <person name="Yang B."/>
            <person name="Yan X."/>
            <person name="Lin L."/>
            <person name="Zhao H."/>
            <person name="Zhou F."/>
            <person name="Su B."/>
            <person name="Chen J."/>
            <person name="Rui Y."/>
            <person name="Wang Q."/>
            <person name="Zheng L."/>
        </authorList>
    </citation>
    <scope>NUCLEOTIDE SEQUENCE [LARGE SCALE GENOMIC DNA]</scope>
    <source>
        <strain evidence="1 2">NFYY 23406</strain>
    </source>
</reference>
<keyword evidence="2" id="KW-1185">Reference proteome</keyword>
<evidence type="ECO:0008006" key="3">
    <source>
        <dbReference type="Google" id="ProtNLM"/>
    </source>
</evidence>
<dbReference type="RefSeq" id="WP_134243452.1">
    <property type="nucleotide sequence ID" value="NZ_SNTY01000010.1"/>
</dbReference>
<sequence length="205" mass="23025">MTISFSTLVNALENQVVSISDLLILRREIGVPFKLHPLGFLACTLMSEGSKKIRLHCWVEANDEIEQSSDCLIHDHLFDFKSWVFHGAIENIEYIFHESGQEYAKYSTQYRADSSILIKSNEVLRVSESNRTVYKSGQAYTMKAGVLHRTLKVGDKPAFTVLLTNDVSEVAPVVLGAMNGSVSYSYYRKSLSEDILAQKLAVLDL</sequence>
<dbReference type="Proteomes" id="UP000297834">
    <property type="component" value="Unassembled WGS sequence"/>
</dbReference>
<dbReference type="EMBL" id="SNTY01000010">
    <property type="protein sequence ID" value="TEU30272.1"/>
    <property type="molecule type" value="Genomic_DNA"/>
</dbReference>